<feature type="domain" description="Cytochrome oxidase subunit II copper A binding" evidence="18">
    <location>
        <begin position="115"/>
        <end position="230"/>
    </location>
</feature>
<evidence type="ECO:0000256" key="13">
    <source>
        <dbReference type="ARBA" id="ARBA00024688"/>
    </source>
</evidence>
<name>A0ABS9QLQ9_9HYPH</name>
<evidence type="ECO:0000259" key="19">
    <source>
        <dbReference type="PROSITE" id="PS51007"/>
    </source>
</evidence>
<evidence type="ECO:0000256" key="5">
    <source>
        <dbReference type="ARBA" id="ARBA00022660"/>
    </source>
</evidence>
<keyword evidence="8" id="KW-0249">Electron transport</keyword>
<evidence type="ECO:0000256" key="3">
    <source>
        <dbReference type="ARBA" id="ARBA00022448"/>
    </source>
</evidence>
<comment type="function">
    <text evidence="13">Subunits I and II form the functional core of the enzyme complex. Electrons originating in cytochrome c are transferred via heme a and Cu(A) to the binuclear center formed by heme a3 and Cu(B).</text>
</comment>
<evidence type="ECO:0000313" key="21">
    <source>
        <dbReference type="Proteomes" id="UP001201701"/>
    </source>
</evidence>
<evidence type="ECO:0000256" key="10">
    <source>
        <dbReference type="ARBA" id="ARBA00023004"/>
    </source>
</evidence>
<dbReference type="EMBL" id="JAKREW010000041">
    <property type="protein sequence ID" value="MCG7508387.1"/>
    <property type="molecule type" value="Genomic_DNA"/>
</dbReference>
<keyword evidence="5" id="KW-0679">Respiratory chain</keyword>
<keyword evidence="10 16" id="KW-0408">Iron</keyword>
<keyword evidence="3" id="KW-0813">Transport</keyword>
<evidence type="ECO:0000256" key="16">
    <source>
        <dbReference type="PROSITE-ProRule" id="PRU00433"/>
    </source>
</evidence>
<dbReference type="InterPro" id="IPR036909">
    <property type="entry name" value="Cyt_c-like_dom_sf"/>
</dbReference>
<dbReference type="Gene3D" id="2.60.40.420">
    <property type="entry name" value="Cupredoxins - blue copper proteins"/>
    <property type="match status" value="1"/>
</dbReference>
<dbReference type="InterPro" id="IPR001505">
    <property type="entry name" value="Copper_CuA"/>
</dbReference>
<dbReference type="PANTHER" id="PTHR22888:SF9">
    <property type="entry name" value="CYTOCHROME C OXIDASE SUBUNIT 2"/>
    <property type="match status" value="1"/>
</dbReference>
<comment type="caution">
    <text evidence="20">The sequence shown here is derived from an EMBL/GenBank/DDBJ whole genome shotgun (WGS) entry which is preliminary data.</text>
</comment>
<feature type="transmembrane region" description="Helical" evidence="17">
    <location>
        <begin position="43"/>
        <end position="68"/>
    </location>
</feature>
<dbReference type="InterPro" id="IPR014222">
    <property type="entry name" value="Cyt_c_oxidase_su2"/>
</dbReference>
<evidence type="ECO:0000256" key="4">
    <source>
        <dbReference type="ARBA" id="ARBA00022617"/>
    </source>
</evidence>
<dbReference type="Proteomes" id="UP001201701">
    <property type="component" value="Unassembled WGS sequence"/>
</dbReference>
<dbReference type="PROSITE" id="PS51257">
    <property type="entry name" value="PROKAR_LIPOPROTEIN"/>
    <property type="match status" value="1"/>
</dbReference>
<feature type="transmembrane region" description="Helical" evidence="17">
    <location>
        <begin position="80"/>
        <end position="102"/>
    </location>
</feature>
<gene>
    <name evidence="20" type="primary">coxB</name>
    <name evidence="20" type="ORF">L4923_25420</name>
</gene>
<dbReference type="PROSITE" id="PS00078">
    <property type="entry name" value="COX2"/>
    <property type="match status" value="1"/>
</dbReference>
<keyword evidence="4 16" id="KW-0349">Heme</keyword>
<comment type="subcellular location">
    <subcellularLocation>
        <location evidence="1">Membrane</location>
        <topology evidence="1">Multi-pass membrane protein</topology>
    </subcellularLocation>
</comment>
<evidence type="ECO:0000256" key="6">
    <source>
        <dbReference type="ARBA" id="ARBA00022692"/>
    </source>
</evidence>
<dbReference type="PANTHER" id="PTHR22888">
    <property type="entry name" value="CYTOCHROME C OXIDASE, SUBUNIT II"/>
    <property type="match status" value="1"/>
</dbReference>
<reference evidence="20 21" key="1">
    <citation type="submission" date="2022-02" db="EMBL/GenBank/DDBJ databases">
        <title>Draft genome sequence of Mezorhizobium retamae strain IRAMC:0171 isolated from Retama raetam nodules.</title>
        <authorList>
            <person name="Bengaied R."/>
            <person name="Sbissi I."/>
            <person name="Huber K."/>
            <person name="Ghodbane F."/>
            <person name="Nouioui I."/>
            <person name="Tarhouni M."/>
            <person name="Gtari M."/>
        </authorList>
    </citation>
    <scope>NUCLEOTIDE SEQUENCE [LARGE SCALE GENOMIC DNA]</scope>
    <source>
        <strain evidence="20 21">IRAMC:0171</strain>
    </source>
</reference>
<dbReference type="SUPFAM" id="SSF46626">
    <property type="entry name" value="Cytochrome c"/>
    <property type="match status" value="1"/>
</dbReference>
<comment type="similarity">
    <text evidence="2">Belongs to the cytochrome c oxidase subunit 2 family.</text>
</comment>
<dbReference type="InterPro" id="IPR034236">
    <property type="entry name" value="CuRO_CcO_Caa3_II"/>
</dbReference>
<keyword evidence="7 16" id="KW-0479">Metal-binding</keyword>
<dbReference type="InterPro" id="IPR045187">
    <property type="entry name" value="CcO_II"/>
</dbReference>
<dbReference type="CDD" id="cd04213">
    <property type="entry name" value="CuRO_CcO_Caa3_II"/>
    <property type="match status" value="1"/>
</dbReference>
<evidence type="ECO:0000256" key="8">
    <source>
        <dbReference type="ARBA" id="ARBA00022982"/>
    </source>
</evidence>
<evidence type="ECO:0000256" key="2">
    <source>
        <dbReference type="ARBA" id="ARBA00007866"/>
    </source>
</evidence>
<dbReference type="Pfam" id="PF00116">
    <property type="entry name" value="COX2"/>
    <property type="match status" value="1"/>
</dbReference>
<evidence type="ECO:0000259" key="18">
    <source>
        <dbReference type="PROSITE" id="PS50857"/>
    </source>
</evidence>
<feature type="domain" description="Cytochrome c" evidence="19">
    <location>
        <begin position="237"/>
        <end position="329"/>
    </location>
</feature>
<keyword evidence="21" id="KW-1185">Reference proteome</keyword>
<accession>A0ABS9QLQ9</accession>
<dbReference type="SUPFAM" id="SSF49503">
    <property type="entry name" value="Cupredoxins"/>
    <property type="match status" value="1"/>
</dbReference>
<dbReference type="PROSITE" id="PS51007">
    <property type="entry name" value="CYTC"/>
    <property type="match status" value="1"/>
</dbReference>
<keyword evidence="12 17" id="KW-0472">Membrane</keyword>
<keyword evidence="11" id="KW-0186">Copper</keyword>
<proteinExistence type="inferred from homology"/>
<dbReference type="Pfam" id="PF00034">
    <property type="entry name" value="Cytochrom_C"/>
    <property type="match status" value="1"/>
</dbReference>
<evidence type="ECO:0000256" key="1">
    <source>
        <dbReference type="ARBA" id="ARBA00004141"/>
    </source>
</evidence>
<evidence type="ECO:0000256" key="12">
    <source>
        <dbReference type="ARBA" id="ARBA00023136"/>
    </source>
</evidence>
<dbReference type="RefSeq" id="WP_239369900.1">
    <property type="nucleotide sequence ID" value="NZ_JAKREW010000041.1"/>
</dbReference>
<keyword evidence="9 17" id="KW-1133">Transmembrane helix</keyword>
<evidence type="ECO:0000256" key="14">
    <source>
        <dbReference type="ARBA" id="ARBA00031399"/>
    </source>
</evidence>
<dbReference type="PROSITE" id="PS50857">
    <property type="entry name" value="COX2_CUA"/>
    <property type="match status" value="1"/>
</dbReference>
<sequence length="329" mass="34720">MAVAARPPPGIQPAGLACLTLAGCSGNQSALDAAGQEAASIAQLFWVMTTGGAIVWLLVVALLLYAARSRSHSEAAASRLILWGGAVLPSAVVVGLLAYALWLMPALRPFGAAAASGLRIEVTGSQYWWRVVYRSPDGVTVTSANEIRLPVGQRVELSLASNDVIHSFWIPSLGGKMDMIPGRTNRLSLQATKPGTYRGPCAEYCGTSHALMALQAVALPPEAFDRWLAAQAKPSPAVAASGAELFRRHGCGACHAIAGTEAKGVLGPDLSHFGSRLTLAAGILPNTTDNIERFIADPDRIKPGVKMPAFGMLPREDIRVLASWLRRLE</sequence>
<dbReference type="InterPro" id="IPR008972">
    <property type="entry name" value="Cupredoxin"/>
</dbReference>
<evidence type="ECO:0000256" key="11">
    <source>
        <dbReference type="ARBA" id="ARBA00023008"/>
    </source>
</evidence>
<dbReference type="NCBIfam" id="TIGR02866">
    <property type="entry name" value="CoxB"/>
    <property type="match status" value="1"/>
</dbReference>
<keyword evidence="6 17" id="KW-0812">Transmembrane</keyword>
<organism evidence="20 21">
    <name type="scientific">Mesorhizobium retamae</name>
    <dbReference type="NCBI Taxonomy" id="2912854"/>
    <lineage>
        <taxon>Bacteria</taxon>
        <taxon>Pseudomonadati</taxon>
        <taxon>Pseudomonadota</taxon>
        <taxon>Alphaproteobacteria</taxon>
        <taxon>Hyphomicrobiales</taxon>
        <taxon>Phyllobacteriaceae</taxon>
        <taxon>Mesorhizobium</taxon>
    </lineage>
</organism>
<evidence type="ECO:0000256" key="9">
    <source>
        <dbReference type="ARBA" id="ARBA00022989"/>
    </source>
</evidence>
<evidence type="ECO:0000256" key="17">
    <source>
        <dbReference type="SAM" id="Phobius"/>
    </source>
</evidence>
<evidence type="ECO:0000313" key="20">
    <source>
        <dbReference type="EMBL" id="MCG7508387.1"/>
    </source>
</evidence>
<dbReference type="InterPro" id="IPR002429">
    <property type="entry name" value="CcO_II-like_C"/>
</dbReference>
<evidence type="ECO:0000256" key="7">
    <source>
        <dbReference type="ARBA" id="ARBA00022723"/>
    </source>
</evidence>
<comment type="catalytic activity">
    <reaction evidence="15">
        <text>4 Fe(II)-[cytochrome c] + O2 + 8 H(+)(in) = 4 Fe(III)-[cytochrome c] + 2 H2O + 4 H(+)(out)</text>
        <dbReference type="Rhea" id="RHEA:11436"/>
        <dbReference type="Rhea" id="RHEA-COMP:10350"/>
        <dbReference type="Rhea" id="RHEA-COMP:14399"/>
        <dbReference type="ChEBI" id="CHEBI:15377"/>
        <dbReference type="ChEBI" id="CHEBI:15378"/>
        <dbReference type="ChEBI" id="CHEBI:15379"/>
        <dbReference type="ChEBI" id="CHEBI:29033"/>
        <dbReference type="ChEBI" id="CHEBI:29034"/>
        <dbReference type="EC" id="7.1.1.9"/>
    </reaction>
</comment>
<dbReference type="InterPro" id="IPR009056">
    <property type="entry name" value="Cyt_c-like_dom"/>
</dbReference>
<evidence type="ECO:0000256" key="15">
    <source>
        <dbReference type="ARBA" id="ARBA00047816"/>
    </source>
</evidence>
<protein>
    <recommendedName>
        <fullName evidence="14">Cytochrome aa3 subunit 2</fullName>
    </recommendedName>
</protein>